<keyword evidence="1" id="KW-0812">Transmembrane</keyword>
<keyword evidence="1" id="KW-1133">Transmembrane helix</keyword>
<accession>A0A1C6WUH8</accession>
<name>A0A1C6WUH8_PLACE</name>
<dbReference type="Proteomes" id="UP000507536">
    <property type="component" value="Unassembled WGS sequence"/>
</dbReference>
<gene>
    <name evidence="2" type="ORF">PCHDS_000553300</name>
</gene>
<sequence length="131" mass="14823">MQANCFDKIKNDNNEGYELVVEPNMDNMSTMMGTSSLLSSHGGSIDMRHSENHLGTRTEISKVTSNQEVSRISFGTTEEISVYNEKFSGFVNNAILITVLFLFLFLGCLAIPFICLLRRKARYTIKKFIKL</sequence>
<dbReference type="EMBL" id="FMIN01000457">
    <property type="protein sequence ID" value="SCL93240.1"/>
    <property type="molecule type" value="Genomic_DNA"/>
</dbReference>
<protein>
    <submittedName>
        <fullName evidence="2">Uncharacterized protein</fullName>
    </submittedName>
</protein>
<dbReference type="AlphaFoldDB" id="A0A1C6WUH8"/>
<evidence type="ECO:0000313" key="2">
    <source>
        <dbReference type="EMBL" id="SCL93240.1"/>
    </source>
</evidence>
<organism evidence="2">
    <name type="scientific">Plasmodium chabaudi adami</name>
    <dbReference type="NCBI Taxonomy" id="5826"/>
    <lineage>
        <taxon>Eukaryota</taxon>
        <taxon>Sar</taxon>
        <taxon>Alveolata</taxon>
        <taxon>Apicomplexa</taxon>
        <taxon>Aconoidasida</taxon>
        <taxon>Haemosporida</taxon>
        <taxon>Plasmodiidae</taxon>
        <taxon>Plasmodium</taxon>
        <taxon>Plasmodium (Vinckeia)</taxon>
    </lineage>
</organism>
<reference evidence="2" key="1">
    <citation type="submission" date="2016-08" db="EMBL/GenBank/DDBJ databases">
        <authorList>
            <consortium name="Pathogen Informatics"/>
        </authorList>
    </citation>
    <scope>NUCLEOTIDE SEQUENCE</scope>
    <source>
        <strain evidence="2">DS</strain>
    </source>
</reference>
<evidence type="ECO:0000256" key="1">
    <source>
        <dbReference type="SAM" id="Phobius"/>
    </source>
</evidence>
<proteinExistence type="predicted"/>
<feature type="transmembrane region" description="Helical" evidence="1">
    <location>
        <begin position="94"/>
        <end position="117"/>
    </location>
</feature>
<keyword evidence="1" id="KW-0472">Membrane</keyword>